<keyword evidence="3" id="KW-0175">Coiled coil</keyword>
<dbReference type="RefSeq" id="XP_031389828.1">
    <property type="nucleotide sequence ID" value="XM_031533968.1"/>
</dbReference>
<dbReference type="PANTHER" id="PTHR37888">
    <property type="entry name" value="DNA-BINDING BROMODOMAIN-CONTAINING PROTEIN"/>
    <property type="match status" value="1"/>
</dbReference>
<dbReference type="GeneID" id="116202426"/>
<feature type="compositionally biased region" description="Basic and acidic residues" evidence="4">
    <location>
        <begin position="370"/>
        <end position="390"/>
    </location>
</feature>
<dbReference type="InterPro" id="IPR001487">
    <property type="entry name" value="Bromodomain"/>
</dbReference>
<reference evidence="7" key="2">
    <citation type="submission" date="2025-08" db="UniProtKB">
        <authorList>
            <consortium name="RefSeq"/>
        </authorList>
    </citation>
    <scope>IDENTIFICATION</scope>
    <source>
        <tissue evidence="7">Leaf</tissue>
    </source>
</reference>
<feature type="domain" description="Bromo" evidence="5">
    <location>
        <begin position="280"/>
        <end position="350"/>
    </location>
</feature>
<dbReference type="InterPro" id="IPR001005">
    <property type="entry name" value="SANT/Myb"/>
</dbReference>
<dbReference type="CDD" id="cd00167">
    <property type="entry name" value="SANT"/>
    <property type="match status" value="1"/>
</dbReference>
<dbReference type="Pfam" id="PF00439">
    <property type="entry name" value="Bromodomain"/>
    <property type="match status" value="1"/>
</dbReference>
<dbReference type="PROSITE" id="PS50014">
    <property type="entry name" value="BROMODOMAIN_2"/>
    <property type="match status" value="1"/>
</dbReference>
<dbReference type="Proteomes" id="UP000515151">
    <property type="component" value="Chromosome 4"/>
</dbReference>
<evidence type="ECO:0000256" key="4">
    <source>
        <dbReference type="SAM" id="MobiDB-lite"/>
    </source>
</evidence>
<evidence type="ECO:0000259" key="5">
    <source>
        <dbReference type="PROSITE" id="PS50014"/>
    </source>
</evidence>
<dbReference type="SMART" id="SM00297">
    <property type="entry name" value="BROMO"/>
    <property type="match status" value="1"/>
</dbReference>
<proteinExistence type="predicted"/>
<feature type="compositionally biased region" description="Basic residues" evidence="4">
    <location>
        <begin position="406"/>
        <end position="419"/>
    </location>
</feature>
<sequence length="465" mass="52332">MDGEAVGVTVSAPGRWGTWEELLLGGAVLRHGTRDWEMVASELRSRILCPFDFTPEQVCKAKYEDLRHRFSGCSAWFEELRKQRMEELRQALERSESSIGSLQSKLKTLMAKKEESDQVEYDSSRTVSLEPVQKPNQVESFRRDSLKDGLLSSSSFTQETSMNWSAEEVLETKPNISESFDQRRDPRIGMLGDLYLGQVSGCIRKKRGKRKRKDCGREAKEGSVGESEFVGPIDVVAESRESKETSTSDNGSAKCDKVDLGRGLRKEGLDDLMRIFSSVVEHKSARVFLQWLDGQKRGRYKKLIRRHIDLERIKTKLTNHSTTSSMELFRDLLLLANNALVFYAKNTRENKSALLLRHTINRTISRECNKDSTTTEKDSTTTEIISEKTTPKVKSHSSLLNNQKSPPRRGTGRRTRKAGNSRPAPSAGSTAGGKRRTGGTRRGRSGNPGQRSVNTGRGRKRARSD</sequence>
<dbReference type="OrthoDB" id="1742084at2759"/>
<dbReference type="PANTHER" id="PTHR37888:SF4">
    <property type="entry name" value="OS07G0565300 PROTEIN"/>
    <property type="match status" value="1"/>
</dbReference>
<evidence type="ECO:0000256" key="1">
    <source>
        <dbReference type="ARBA" id="ARBA00023117"/>
    </source>
</evidence>
<accession>A0A6P8DES8</accession>
<name>A0A6P8DES8_PUNGR</name>
<evidence type="ECO:0000256" key="2">
    <source>
        <dbReference type="PROSITE-ProRule" id="PRU00035"/>
    </source>
</evidence>
<organism evidence="6 7">
    <name type="scientific">Punica granatum</name>
    <name type="common">Pomegranate</name>
    <dbReference type="NCBI Taxonomy" id="22663"/>
    <lineage>
        <taxon>Eukaryota</taxon>
        <taxon>Viridiplantae</taxon>
        <taxon>Streptophyta</taxon>
        <taxon>Embryophyta</taxon>
        <taxon>Tracheophyta</taxon>
        <taxon>Spermatophyta</taxon>
        <taxon>Magnoliopsida</taxon>
        <taxon>eudicotyledons</taxon>
        <taxon>Gunneridae</taxon>
        <taxon>Pentapetalae</taxon>
        <taxon>rosids</taxon>
        <taxon>malvids</taxon>
        <taxon>Myrtales</taxon>
        <taxon>Lythraceae</taxon>
        <taxon>Punica</taxon>
    </lineage>
</organism>
<reference evidence="6" key="1">
    <citation type="journal article" date="2020" name="Plant Biotechnol. J.">
        <title>The pomegranate (Punica granatum L.) draft genome dissects genetic divergence between soft- and hard-seeded cultivars.</title>
        <authorList>
            <person name="Luo X."/>
            <person name="Li H."/>
            <person name="Wu Z."/>
            <person name="Yao W."/>
            <person name="Zhao P."/>
            <person name="Cao D."/>
            <person name="Yu H."/>
            <person name="Li K."/>
            <person name="Poudel K."/>
            <person name="Zhao D."/>
            <person name="Zhang F."/>
            <person name="Xia X."/>
            <person name="Chen L."/>
            <person name="Wang Q."/>
            <person name="Jing D."/>
            <person name="Cao S."/>
        </authorList>
    </citation>
    <scope>NUCLEOTIDE SEQUENCE [LARGE SCALE GENOMIC DNA]</scope>
    <source>
        <strain evidence="6">cv. Tunisia</strain>
    </source>
</reference>
<dbReference type="InterPro" id="IPR036427">
    <property type="entry name" value="Bromodomain-like_sf"/>
</dbReference>
<keyword evidence="6" id="KW-1185">Reference proteome</keyword>
<evidence type="ECO:0000313" key="6">
    <source>
        <dbReference type="Proteomes" id="UP000515151"/>
    </source>
</evidence>
<dbReference type="Gene3D" id="1.20.920.10">
    <property type="entry name" value="Bromodomain-like"/>
    <property type="match status" value="1"/>
</dbReference>
<dbReference type="AlphaFoldDB" id="A0A6P8DES8"/>
<gene>
    <name evidence="7" type="primary">LOC116202426</name>
</gene>
<dbReference type="SUPFAM" id="SSF47370">
    <property type="entry name" value="Bromodomain"/>
    <property type="match status" value="1"/>
</dbReference>
<feature type="compositionally biased region" description="Polar residues" evidence="4">
    <location>
        <begin position="396"/>
        <end position="405"/>
    </location>
</feature>
<keyword evidence="1 2" id="KW-0103">Bromodomain</keyword>
<evidence type="ECO:0000313" key="7">
    <source>
        <dbReference type="RefSeq" id="XP_031389828.1"/>
    </source>
</evidence>
<feature type="compositionally biased region" description="Basic residues" evidence="4">
    <location>
        <begin position="433"/>
        <end position="444"/>
    </location>
</feature>
<evidence type="ECO:0000256" key="3">
    <source>
        <dbReference type="SAM" id="Coils"/>
    </source>
</evidence>
<feature type="region of interest" description="Disordered" evidence="4">
    <location>
        <begin position="370"/>
        <end position="465"/>
    </location>
</feature>
<feature type="coiled-coil region" evidence="3">
    <location>
        <begin position="85"/>
        <end position="112"/>
    </location>
</feature>
<protein>
    <submittedName>
        <fullName evidence="7">Uncharacterized protein LOC116202426 isoform X1</fullName>
    </submittedName>
</protein>